<dbReference type="Proteomes" id="UP001321506">
    <property type="component" value="Unassembled WGS sequence"/>
</dbReference>
<reference evidence="2 3" key="1">
    <citation type="submission" date="2023-04" db="EMBL/GenBank/DDBJ databases">
        <title>Klugiella caeni sp. nov. isolated from the sludge of biochemical tank.</title>
        <authorList>
            <person name="Geng K."/>
        </authorList>
    </citation>
    <scope>NUCLEOTIDE SEQUENCE [LARGE SCALE GENOMIC DNA]</scope>
    <source>
        <strain evidence="2 3">YN-L-19</strain>
    </source>
</reference>
<sequence length="202" mass="22020">MPEARLFSQSARAYIDVVSRIRPDQWDAPGLGVWNVRGLVGHTARAILTVENYLEADEPGAISVPDAETYYTTVFEQFTDNEAVAARGVEAGAWLGDNPVLTLREALERTENLIAEQPPRRIVSLGGNGMLLEQYLRTRVFELVVHTLDICEATGIEHSLPDAAISDTAALATRIAVARGFGREMLFALTGRAPLPEGFSVV</sequence>
<dbReference type="AlphaFoldDB" id="A0AAW6T4J8"/>
<dbReference type="InterPro" id="IPR017517">
    <property type="entry name" value="Maleyloyr_isom"/>
</dbReference>
<dbReference type="Gene3D" id="1.20.120.450">
    <property type="entry name" value="dinb family like domain"/>
    <property type="match status" value="1"/>
</dbReference>
<dbReference type="Pfam" id="PF11716">
    <property type="entry name" value="MDMPI_N"/>
    <property type="match status" value="1"/>
</dbReference>
<dbReference type="EMBL" id="JASATX010000002">
    <property type="protein sequence ID" value="MDI2098384.1"/>
    <property type="molecule type" value="Genomic_DNA"/>
</dbReference>
<dbReference type="GO" id="GO:0046872">
    <property type="term" value="F:metal ion binding"/>
    <property type="evidence" value="ECO:0007669"/>
    <property type="project" value="InterPro"/>
</dbReference>
<dbReference type="GO" id="GO:0016853">
    <property type="term" value="F:isomerase activity"/>
    <property type="evidence" value="ECO:0007669"/>
    <property type="project" value="UniProtKB-KW"/>
</dbReference>
<evidence type="ECO:0000313" key="3">
    <source>
        <dbReference type="Proteomes" id="UP001321506"/>
    </source>
</evidence>
<dbReference type="RefSeq" id="WP_281488180.1">
    <property type="nucleotide sequence ID" value="NZ_CP159582.1"/>
</dbReference>
<evidence type="ECO:0000259" key="1">
    <source>
        <dbReference type="Pfam" id="PF11716"/>
    </source>
</evidence>
<dbReference type="SUPFAM" id="SSF109854">
    <property type="entry name" value="DinB/YfiT-like putative metalloenzymes"/>
    <property type="match status" value="1"/>
</dbReference>
<dbReference type="InterPro" id="IPR034660">
    <property type="entry name" value="DinB/YfiT-like"/>
</dbReference>
<comment type="caution">
    <text evidence="2">The sequence shown here is derived from an EMBL/GenBank/DDBJ whole genome shotgun (WGS) entry which is preliminary data.</text>
</comment>
<evidence type="ECO:0000313" key="2">
    <source>
        <dbReference type="EMBL" id="MDI2098384.1"/>
    </source>
</evidence>
<gene>
    <name evidence="2" type="ORF">QF206_05320</name>
</gene>
<keyword evidence="3" id="KW-1185">Reference proteome</keyword>
<dbReference type="InterPro" id="IPR024344">
    <property type="entry name" value="MDMPI_metal-binding"/>
</dbReference>
<dbReference type="NCBIfam" id="TIGR03083">
    <property type="entry name" value="maleylpyruvate isomerase family mycothiol-dependent enzyme"/>
    <property type="match status" value="1"/>
</dbReference>
<proteinExistence type="predicted"/>
<feature type="domain" description="Mycothiol-dependent maleylpyruvate isomerase metal-binding" evidence="1">
    <location>
        <begin position="9"/>
        <end position="150"/>
    </location>
</feature>
<keyword evidence="2" id="KW-0413">Isomerase</keyword>
<name>A0AAW6T4J8_9MICO</name>
<protein>
    <submittedName>
        <fullName evidence="2">Maleylpyruvate isomerase N-terminal domain-containing protein</fullName>
    </submittedName>
</protein>
<organism evidence="2 3">
    <name type="scientific">Ruicaihuangia caeni</name>
    <dbReference type="NCBI Taxonomy" id="3042517"/>
    <lineage>
        <taxon>Bacteria</taxon>
        <taxon>Bacillati</taxon>
        <taxon>Actinomycetota</taxon>
        <taxon>Actinomycetes</taxon>
        <taxon>Micrococcales</taxon>
        <taxon>Microbacteriaceae</taxon>
        <taxon>Ruicaihuangia</taxon>
    </lineage>
</organism>
<accession>A0AAW6T4J8</accession>